<proteinExistence type="predicted"/>
<comment type="caution">
    <text evidence="1">The sequence shown here is derived from an EMBL/GenBank/DDBJ whole genome shotgun (WGS) entry which is preliminary data.</text>
</comment>
<reference evidence="1 2" key="1">
    <citation type="submission" date="2017-02" db="EMBL/GenBank/DDBJ databases">
        <title>Genome sequence of the nitrite-oxidizing bacterium Nitrobacter vulgaris strain Ab1.</title>
        <authorList>
            <person name="Mellbye B.L."/>
            <person name="Davis E.W."/>
            <person name="Spieck E."/>
            <person name="Chang J.H."/>
            <person name="Bottomley P.J."/>
            <person name="Sayavedra-Soto L.A."/>
        </authorList>
    </citation>
    <scope>NUCLEOTIDE SEQUENCE [LARGE SCALE GENOMIC DNA]</scope>
    <source>
        <strain evidence="1 2">Ab1</strain>
    </source>
</reference>
<dbReference type="AlphaFoldDB" id="A0A1V4I354"/>
<dbReference type="EMBL" id="MWPQ01000006">
    <property type="protein sequence ID" value="OPH84242.1"/>
    <property type="molecule type" value="Genomic_DNA"/>
</dbReference>
<protein>
    <submittedName>
        <fullName evidence="1">Uncharacterized protein</fullName>
    </submittedName>
</protein>
<evidence type="ECO:0000313" key="1">
    <source>
        <dbReference type="EMBL" id="OPH84242.1"/>
    </source>
</evidence>
<gene>
    <name evidence="1" type="ORF">B2M20_02930</name>
</gene>
<dbReference type="STRING" id="29421.B2M20_02930"/>
<name>A0A1V4I354_NITVU</name>
<accession>A0A1V4I354</accession>
<keyword evidence="2" id="KW-1185">Reference proteome</keyword>
<evidence type="ECO:0000313" key="2">
    <source>
        <dbReference type="Proteomes" id="UP000189940"/>
    </source>
</evidence>
<organism evidence="1 2">
    <name type="scientific">Nitrobacter vulgaris</name>
    <dbReference type="NCBI Taxonomy" id="29421"/>
    <lineage>
        <taxon>Bacteria</taxon>
        <taxon>Pseudomonadati</taxon>
        <taxon>Pseudomonadota</taxon>
        <taxon>Alphaproteobacteria</taxon>
        <taxon>Hyphomicrobiales</taxon>
        <taxon>Nitrobacteraceae</taxon>
        <taxon>Nitrobacter</taxon>
    </lineage>
</organism>
<dbReference type="Proteomes" id="UP000189940">
    <property type="component" value="Unassembled WGS sequence"/>
</dbReference>
<sequence length="70" mass="7726">MDYEGTTEHSHHFLLDKCREIGLNVTAIEDDQSLQEDILSVHHAFVATFARTSAIKVIQNATGANWTVGA</sequence>